<dbReference type="Gene3D" id="2.40.110.10">
    <property type="entry name" value="Butyryl-CoA Dehydrogenase, subunit A, domain 2"/>
    <property type="match status" value="1"/>
</dbReference>
<feature type="domain" description="Acyl-CoA dehydrogenase/oxidase C-terminal" evidence="7">
    <location>
        <begin position="230"/>
        <end position="378"/>
    </location>
</feature>
<name>A0A7S8EDF5_9CHLR</name>
<evidence type="ECO:0000256" key="4">
    <source>
        <dbReference type="ARBA" id="ARBA00022827"/>
    </source>
</evidence>
<dbReference type="PANTHER" id="PTHR43884:SF12">
    <property type="entry name" value="ISOVALERYL-COA DEHYDROGENASE, MITOCHONDRIAL-RELATED"/>
    <property type="match status" value="1"/>
</dbReference>
<dbReference type="PANTHER" id="PTHR43884">
    <property type="entry name" value="ACYL-COA DEHYDROGENASE"/>
    <property type="match status" value="1"/>
</dbReference>
<comment type="similarity">
    <text evidence="2 6">Belongs to the acyl-CoA dehydrogenase family.</text>
</comment>
<evidence type="ECO:0000259" key="7">
    <source>
        <dbReference type="Pfam" id="PF00441"/>
    </source>
</evidence>
<dbReference type="FunFam" id="1.10.540.10:FF:000002">
    <property type="entry name" value="Acyl-CoA dehydrogenase FadE19"/>
    <property type="match status" value="1"/>
</dbReference>
<dbReference type="Gene3D" id="1.20.140.10">
    <property type="entry name" value="Butyryl-CoA Dehydrogenase, subunit A, domain 3"/>
    <property type="match status" value="1"/>
</dbReference>
<evidence type="ECO:0000313" key="10">
    <source>
        <dbReference type="EMBL" id="QPC84906.1"/>
    </source>
</evidence>
<evidence type="ECO:0000259" key="9">
    <source>
        <dbReference type="Pfam" id="PF02771"/>
    </source>
</evidence>
<dbReference type="GO" id="GO:0050660">
    <property type="term" value="F:flavin adenine dinucleotide binding"/>
    <property type="evidence" value="ECO:0007669"/>
    <property type="project" value="InterPro"/>
</dbReference>
<dbReference type="PROSITE" id="PS00073">
    <property type="entry name" value="ACYL_COA_DH_2"/>
    <property type="match status" value="1"/>
</dbReference>
<organism evidence="10 11">
    <name type="scientific">Phototrophicus methaneseepsis</name>
    <dbReference type="NCBI Taxonomy" id="2710758"/>
    <lineage>
        <taxon>Bacteria</taxon>
        <taxon>Bacillati</taxon>
        <taxon>Chloroflexota</taxon>
        <taxon>Candidatus Thermofontia</taxon>
        <taxon>Phototrophicales</taxon>
        <taxon>Phototrophicaceae</taxon>
        <taxon>Phototrophicus</taxon>
    </lineage>
</organism>
<dbReference type="Pfam" id="PF02770">
    <property type="entry name" value="Acyl-CoA_dh_M"/>
    <property type="match status" value="1"/>
</dbReference>
<reference evidence="10 11" key="1">
    <citation type="submission" date="2020-02" db="EMBL/GenBank/DDBJ databases">
        <authorList>
            <person name="Zheng R.K."/>
            <person name="Sun C.M."/>
        </authorList>
    </citation>
    <scope>NUCLEOTIDE SEQUENCE [LARGE SCALE GENOMIC DNA]</scope>
    <source>
        <strain evidence="11">rifampicinis</strain>
    </source>
</reference>
<dbReference type="SUPFAM" id="SSF47203">
    <property type="entry name" value="Acyl-CoA dehydrogenase C-terminal domain-like"/>
    <property type="match status" value="1"/>
</dbReference>
<dbReference type="InterPro" id="IPR009075">
    <property type="entry name" value="AcylCo_DH/oxidase_C"/>
</dbReference>
<dbReference type="InterPro" id="IPR006089">
    <property type="entry name" value="Acyl-CoA_DH_CS"/>
</dbReference>
<protein>
    <submittedName>
        <fullName evidence="10">Acyl-CoA dehydrogenase family protein</fullName>
    </submittedName>
</protein>
<keyword evidence="5 6" id="KW-0560">Oxidoreductase</keyword>
<evidence type="ECO:0000256" key="5">
    <source>
        <dbReference type="ARBA" id="ARBA00023002"/>
    </source>
</evidence>
<dbReference type="InterPro" id="IPR009100">
    <property type="entry name" value="AcylCoA_DH/oxidase_NM_dom_sf"/>
</dbReference>
<sequence length="390" mass="42788">MDFDLSDELKMFQRAVRDFCEKEIKPHAAHADETGELPWDAIHKMPDMGLVGLQVDEDYGGIGLDTLGAAIAVEELGRVCGSTGLSVSAHNGLGCGPIMRWGTDEQKSKWLPLLTSGEYLGALALTEPQAGSDLLNGAQTSAVRDGDSWVINGSKAWITNVRFAPVVSVLLRTDKEAGSRGFSMFLVEPDREGVTVHPPEKKMGLKASPTQMITFENVRVPASNLLGEEGKGFYMTMQSLDAGRVSIGALSVGLAQGAYEEMVRYAQDRQAFGEPIANKQLIQKKIADAAMELEAARLLVYKAAWMKDQGRDYSKWAAIAKLKASEVAEKVCFEALQIHGSYGYSREYPVERIYRDQRLMQIGEGTSEILRIVIARRVVQEFEKGILLPA</sequence>
<dbReference type="InterPro" id="IPR036250">
    <property type="entry name" value="AcylCo_DH-like_C"/>
</dbReference>
<dbReference type="Pfam" id="PF02771">
    <property type="entry name" value="Acyl-CoA_dh_N"/>
    <property type="match status" value="1"/>
</dbReference>
<feature type="domain" description="Acyl-CoA oxidase/dehydrogenase middle" evidence="8">
    <location>
        <begin position="122"/>
        <end position="218"/>
    </location>
</feature>
<dbReference type="InterPro" id="IPR046373">
    <property type="entry name" value="Acyl-CoA_Oxase/DH_mid-dom_sf"/>
</dbReference>
<dbReference type="KEGG" id="pmet:G4Y79_11200"/>
<dbReference type="SUPFAM" id="SSF56645">
    <property type="entry name" value="Acyl-CoA dehydrogenase NM domain-like"/>
    <property type="match status" value="1"/>
</dbReference>
<dbReference type="PIRSF" id="PIRSF016578">
    <property type="entry name" value="HsaA"/>
    <property type="match status" value="1"/>
</dbReference>
<dbReference type="GO" id="GO:0003995">
    <property type="term" value="F:acyl-CoA dehydrogenase activity"/>
    <property type="evidence" value="ECO:0007669"/>
    <property type="project" value="InterPro"/>
</dbReference>
<feature type="domain" description="Acyl-CoA dehydrogenase/oxidase N-terminal" evidence="9">
    <location>
        <begin position="6"/>
        <end position="118"/>
    </location>
</feature>
<evidence type="ECO:0000256" key="6">
    <source>
        <dbReference type="RuleBase" id="RU362125"/>
    </source>
</evidence>
<dbReference type="AlphaFoldDB" id="A0A7S8EDF5"/>
<dbReference type="InterPro" id="IPR006091">
    <property type="entry name" value="Acyl-CoA_Oxase/DH_mid-dom"/>
</dbReference>
<keyword evidence="4 6" id="KW-0274">FAD</keyword>
<dbReference type="FunFam" id="1.20.140.10:FF:000004">
    <property type="entry name" value="Acyl-CoA dehydrogenase FadE25"/>
    <property type="match status" value="1"/>
</dbReference>
<evidence type="ECO:0000256" key="3">
    <source>
        <dbReference type="ARBA" id="ARBA00022630"/>
    </source>
</evidence>
<comment type="cofactor">
    <cofactor evidence="1 6">
        <name>FAD</name>
        <dbReference type="ChEBI" id="CHEBI:57692"/>
    </cofactor>
</comment>
<dbReference type="Proteomes" id="UP000594468">
    <property type="component" value="Chromosome"/>
</dbReference>
<dbReference type="RefSeq" id="WP_195172969.1">
    <property type="nucleotide sequence ID" value="NZ_CP062983.1"/>
</dbReference>
<accession>A0A7S8EDF5</accession>
<dbReference type="FunFam" id="2.40.110.10:FF:000001">
    <property type="entry name" value="Acyl-CoA dehydrogenase, mitochondrial"/>
    <property type="match status" value="1"/>
</dbReference>
<evidence type="ECO:0000313" key="11">
    <source>
        <dbReference type="Proteomes" id="UP000594468"/>
    </source>
</evidence>
<dbReference type="InterPro" id="IPR013786">
    <property type="entry name" value="AcylCoA_DH/ox_N"/>
</dbReference>
<keyword evidence="3 6" id="KW-0285">Flavoprotein</keyword>
<dbReference type="Gene3D" id="1.10.540.10">
    <property type="entry name" value="Acyl-CoA dehydrogenase/oxidase, N-terminal domain"/>
    <property type="match status" value="1"/>
</dbReference>
<evidence type="ECO:0000259" key="8">
    <source>
        <dbReference type="Pfam" id="PF02770"/>
    </source>
</evidence>
<dbReference type="EMBL" id="CP062983">
    <property type="protein sequence ID" value="QPC84906.1"/>
    <property type="molecule type" value="Genomic_DNA"/>
</dbReference>
<keyword evidence="11" id="KW-1185">Reference proteome</keyword>
<evidence type="ECO:0000256" key="1">
    <source>
        <dbReference type="ARBA" id="ARBA00001974"/>
    </source>
</evidence>
<dbReference type="InterPro" id="IPR037069">
    <property type="entry name" value="AcylCoA_DH/ox_N_sf"/>
</dbReference>
<evidence type="ECO:0000256" key="2">
    <source>
        <dbReference type="ARBA" id="ARBA00009347"/>
    </source>
</evidence>
<dbReference type="Pfam" id="PF00441">
    <property type="entry name" value="Acyl-CoA_dh_1"/>
    <property type="match status" value="1"/>
</dbReference>
<gene>
    <name evidence="10" type="ORF">G4Y79_11200</name>
</gene>
<proteinExistence type="inferred from homology"/>